<dbReference type="PANTHER" id="PTHR35596:SF1">
    <property type="entry name" value="MICROBIAL-TYPE PARG CATALYTIC DOMAIN-CONTAINING PROTEIN"/>
    <property type="match status" value="1"/>
</dbReference>
<gene>
    <name evidence="3" type="ORF">EVOR1521_LOCUS17913</name>
</gene>
<feature type="region of interest" description="Disordered" evidence="1">
    <location>
        <begin position="1"/>
        <end position="65"/>
    </location>
</feature>
<dbReference type="InterPro" id="IPR043472">
    <property type="entry name" value="Macro_dom-like"/>
</dbReference>
<dbReference type="Gene3D" id="3.40.220.10">
    <property type="entry name" value="Leucine Aminopeptidase, subunit E, domain 1"/>
    <property type="match status" value="1"/>
</dbReference>
<protein>
    <recommendedName>
        <fullName evidence="2">Microbial-type PARG catalytic domain-containing protein</fullName>
    </recommendedName>
</protein>
<dbReference type="AlphaFoldDB" id="A0AA36N880"/>
<dbReference type="InterPro" id="IPR019261">
    <property type="entry name" value="PARG_cat_microbial"/>
</dbReference>
<name>A0AA36N880_9DINO</name>
<organism evidence="3 4">
    <name type="scientific">Effrenium voratum</name>
    <dbReference type="NCBI Taxonomy" id="2562239"/>
    <lineage>
        <taxon>Eukaryota</taxon>
        <taxon>Sar</taxon>
        <taxon>Alveolata</taxon>
        <taxon>Dinophyceae</taxon>
        <taxon>Suessiales</taxon>
        <taxon>Symbiodiniaceae</taxon>
        <taxon>Effrenium</taxon>
    </lineage>
</organism>
<keyword evidence="4" id="KW-1185">Reference proteome</keyword>
<evidence type="ECO:0000256" key="1">
    <source>
        <dbReference type="SAM" id="MobiDB-lite"/>
    </source>
</evidence>
<evidence type="ECO:0000313" key="3">
    <source>
        <dbReference type="EMBL" id="CAJ1392953.1"/>
    </source>
</evidence>
<proteinExistence type="predicted"/>
<feature type="region of interest" description="Disordered" evidence="1">
    <location>
        <begin position="169"/>
        <end position="204"/>
    </location>
</feature>
<accession>A0AA36N880</accession>
<reference evidence="3" key="1">
    <citation type="submission" date="2023-08" db="EMBL/GenBank/DDBJ databases">
        <authorList>
            <person name="Chen Y."/>
            <person name="Shah S."/>
            <person name="Dougan E. K."/>
            <person name="Thang M."/>
            <person name="Chan C."/>
        </authorList>
    </citation>
    <scope>NUCLEOTIDE SEQUENCE</scope>
</reference>
<dbReference type="EMBL" id="CAUJNA010002446">
    <property type="protein sequence ID" value="CAJ1392953.1"/>
    <property type="molecule type" value="Genomic_DNA"/>
</dbReference>
<dbReference type="Pfam" id="PF10021">
    <property type="entry name" value="PARG_cat_microb"/>
    <property type="match status" value="1"/>
</dbReference>
<feature type="compositionally biased region" description="Low complexity" evidence="1">
    <location>
        <begin position="45"/>
        <end position="54"/>
    </location>
</feature>
<dbReference type="PANTHER" id="PTHR35596">
    <property type="entry name" value="DUF2263 DOMAIN-CONTAINING PROTEIN"/>
    <property type="match status" value="1"/>
</dbReference>
<comment type="caution">
    <text evidence="3">The sequence shown here is derived from an EMBL/GenBank/DDBJ whole genome shotgun (WGS) entry which is preliminary data.</text>
</comment>
<evidence type="ECO:0000259" key="2">
    <source>
        <dbReference type="Pfam" id="PF10021"/>
    </source>
</evidence>
<dbReference type="Proteomes" id="UP001178507">
    <property type="component" value="Unassembled WGS sequence"/>
</dbReference>
<feature type="compositionally biased region" description="Low complexity" evidence="1">
    <location>
        <begin position="169"/>
        <end position="182"/>
    </location>
</feature>
<sequence>MGAKVCSELSGRDGPVEAPLVHSHAPNPPNWSYAPNPPNWSHATNPPAHAHPNPQFEMPGAWPSYPSRPPNPALPVVARTVPPPNHWGGTATAPPATSAVLLRQADGHAEVRVFAQPAAGAVVSVIPSGSHGEALAWQGQFVQVRWGRVCGWVGAKNVVMGASTVGSQSAAASPASSHSSPSRLNVSHPSPGQPGPDGLSFASPQAGCLPRRSDGFDWIRKANAEEDRQLRRAGAEQTLAAVQAGGYALDGRRVALSAVGAVRLVVQPGPLRQGSCSTTFFRHPPGALMDVASSRAAAGVSVAAVNAASAYHSGGGFLTGGRHALEESICMRSTLFQGLRRAEAMAKSQQIAASAYCTPPCSRSGEPWTCHIPERGCVVVSSVEMFRGSTDTGYPFLPKAATMGVVSVAMPNRNPQVRDAPLDAPQDTGDYCALVQQKLDSLLQACHDLAREGALVVPDMGCGAYGNDPREAIGSPAPCFPLEGGFHGVPLKSATPRMCLVSHVRLKDAFVAVFEGFLLLVVLERRFPGDKPIWPFKQSPKYQLIDGIQLLVKQVVFGCILSGTVKVVVF</sequence>
<evidence type="ECO:0000313" key="4">
    <source>
        <dbReference type="Proteomes" id="UP001178507"/>
    </source>
</evidence>
<feature type="domain" description="Microbial-type PARG catalytic" evidence="2">
    <location>
        <begin position="235"/>
        <end position="349"/>
    </location>
</feature>